<feature type="compositionally biased region" description="Low complexity" evidence="1">
    <location>
        <begin position="11"/>
        <end position="37"/>
    </location>
</feature>
<organism evidence="2 3">
    <name type="scientific">Carbonactinospora thermoautotrophica</name>
    <dbReference type="NCBI Taxonomy" id="1469144"/>
    <lineage>
        <taxon>Bacteria</taxon>
        <taxon>Bacillati</taxon>
        <taxon>Actinomycetota</taxon>
        <taxon>Actinomycetes</taxon>
        <taxon>Kitasatosporales</taxon>
        <taxon>Carbonactinosporaceae</taxon>
        <taxon>Carbonactinospora</taxon>
    </lineage>
</organism>
<proteinExistence type="predicted"/>
<dbReference type="STRING" id="1469144.LI90_3772"/>
<sequence>MTWRPKDFVKPSTTISTPTRSPFFGGTAPRAAAPPRTQGSYDLANE</sequence>
<evidence type="ECO:0000313" key="3">
    <source>
        <dbReference type="Proteomes" id="UP000070188"/>
    </source>
</evidence>
<gene>
    <name evidence="2" type="ORF">LI90_3772</name>
</gene>
<protein>
    <submittedName>
        <fullName evidence="2">Uncharacterized protein</fullName>
    </submittedName>
</protein>
<name>A0A132MXZ5_9ACTN</name>
<accession>A0A132MXZ5</accession>
<dbReference type="AlphaFoldDB" id="A0A132MXZ5"/>
<reference evidence="3" key="1">
    <citation type="submission" date="2015-04" db="EMBL/GenBank/DDBJ databases">
        <title>Physiological reanalysis, assessment of diazotrophy, and genome sequences of multiple isolates of Streptomyces thermoautotrophicus.</title>
        <authorList>
            <person name="MacKellar D.C."/>
            <person name="Lieber L."/>
            <person name="Norman J."/>
            <person name="Bolger A."/>
            <person name="Tobin C."/>
            <person name="Murray J.W."/>
            <person name="Chang R."/>
            <person name="Ford T."/>
            <person name="Nguyen P.Q."/>
            <person name="Woodward J."/>
            <person name="Permingeat H."/>
            <person name="Joshi N.S."/>
            <person name="Silver P.A."/>
            <person name="Usadel B."/>
            <person name="Rutherford A.W."/>
            <person name="Friesen M."/>
            <person name="Prell J."/>
        </authorList>
    </citation>
    <scope>NUCLEOTIDE SEQUENCE [LARGE SCALE GENOMIC DNA]</scope>
    <source>
        <strain evidence="3">H1</strain>
    </source>
</reference>
<dbReference type="Proteomes" id="UP000070188">
    <property type="component" value="Unassembled WGS sequence"/>
</dbReference>
<evidence type="ECO:0000313" key="2">
    <source>
        <dbReference type="EMBL" id="KWX02729.1"/>
    </source>
</evidence>
<dbReference type="EMBL" id="LAXD01000001">
    <property type="protein sequence ID" value="KWX02729.1"/>
    <property type="molecule type" value="Genomic_DNA"/>
</dbReference>
<feature type="region of interest" description="Disordered" evidence="1">
    <location>
        <begin position="1"/>
        <end position="46"/>
    </location>
</feature>
<keyword evidence="3" id="KW-1185">Reference proteome</keyword>
<comment type="caution">
    <text evidence="2">The sequence shown here is derived from an EMBL/GenBank/DDBJ whole genome shotgun (WGS) entry which is preliminary data.</text>
</comment>
<evidence type="ECO:0000256" key="1">
    <source>
        <dbReference type="SAM" id="MobiDB-lite"/>
    </source>
</evidence>